<accession>I1I2M3</accession>
<feature type="compositionally biased region" description="Low complexity" evidence="1">
    <location>
        <begin position="109"/>
        <end position="122"/>
    </location>
</feature>
<feature type="compositionally biased region" description="Low complexity" evidence="1">
    <location>
        <begin position="138"/>
        <end position="151"/>
    </location>
</feature>
<proteinExistence type="predicted"/>
<evidence type="ECO:0000313" key="2">
    <source>
        <dbReference type="EMBL" id="KQJ95946.1"/>
    </source>
</evidence>
<evidence type="ECO:0000313" key="3">
    <source>
        <dbReference type="EnsemblPlants" id="KQJ95946"/>
    </source>
</evidence>
<evidence type="ECO:0000313" key="4">
    <source>
        <dbReference type="Proteomes" id="UP000008810"/>
    </source>
</evidence>
<feature type="region of interest" description="Disordered" evidence="1">
    <location>
        <begin position="74"/>
        <end position="235"/>
    </location>
</feature>
<reference evidence="2" key="2">
    <citation type="submission" date="2017-06" db="EMBL/GenBank/DDBJ databases">
        <title>WGS assembly of Brachypodium distachyon.</title>
        <authorList>
            <consortium name="The International Brachypodium Initiative"/>
            <person name="Lucas S."/>
            <person name="Harmon-Smith M."/>
            <person name="Lail K."/>
            <person name="Tice H."/>
            <person name="Grimwood J."/>
            <person name="Bruce D."/>
            <person name="Barry K."/>
            <person name="Shu S."/>
            <person name="Lindquist E."/>
            <person name="Wang M."/>
            <person name="Pitluck S."/>
            <person name="Vogel J.P."/>
            <person name="Garvin D.F."/>
            <person name="Mockler T.C."/>
            <person name="Schmutz J."/>
            <person name="Rokhsar D."/>
            <person name="Bevan M.W."/>
        </authorList>
    </citation>
    <scope>NUCLEOTIDE SEQUENCE</scope>
    <source>
        <strain evidence="2">Bd21</strain>
    </source>
</reference>
<dbReference type="Proteomes" id="UP000008810">
    <property type="component" value="Chromosome 3"/>
</dbReference>
<organism evidence="2">
    <name type="scientific">Brachypodium distachyon</name>
    <name type="common">Purple false brome</name>
    <name type="synonym">Trachynia distachya</name>
    <dbReference type="NCBI Taxonomy" id="15368"/>
    <lineage>
        <taxon>Eukaryota</taxon>
        <taxon>Viridiplantae</taxon>
        <taxon>Streptophyta</taxon>
        <taxon>Embryophyta</taxon>
        <taxon>Tracheophyta</taxon>
        <taxon>Spermatophyta</taxon>
        <taxon>Magnoliopsida</taxon>
        <taxon>Liliopsida</taxon>
        <taxon>Poales</taxon>
        <taxon>Poaceae</taxon>
        <taxon>BOP clade</taxon>
        <taxon>Pooideae</taxon>
        <taxon>Stipodae</taxon>
        <taxon>Brachypodieae</taxon>
        <taxon>Brachypodium</taxon>
    </lineage>
</organism>
<dbReference type="KEGG" id="bdi:100844892"/>
<feature type="compositionally biased region" description="Basic and acidic residues" evidence="1">
    <location>
        <begin position="123"/>
        <end position="136"/>
    </location>
</feature>
<feature type="compositionally biased region" description="Basic and acidic residues" evidence="1">
    <location>
        <begin position="82"/>
        <end position="103"/>
    </location>
</feature>
<dbReference type="FunCoup" id="I1I2M3">
    <property type="interactions" value="252"/>
</dbReference>
<dbReference type="OrthoDB" id="665152at2759"/>
<dbReference type="eggNOG" id="ENOG502R662">
    <property type="taxonomic scope" value="Eukaryota"/>
</dbReference>
<dbReference type="HOGENOM" id="CLU_1232605_0_0_1"/>
<dbReference type="GeneID" id="100844892"/>
<dbReference type="Gramene" id="KQJ95946">
    <property type="protein sequence ID" value="KQJ95946"/>
    <property type="gene ID" value="BRADI_3g19875v3"/>
</dbReference>
<evidence type="ECO:0000256" key="1">
    <source>
        <dbReference type="SAM" id="MobiDB-lite"/>
    </source>
</evidence>
<protein>
    <submittedName>
        <fullName evidence="2 3">Uncharacterized protein</fullName>
    </submittedName>
</protein>
<dbReference type="RefSeq" id="XP_010234550.1">
    <property type="nucleotide sequence ID" value="XM_010236248.3"/>
</dbReference>
<sequence length="262" mass="27729">MAEYDEEGVDVAAAAQILLSLRNRKLRRWPEWEEAEFDLPPVPEGWPKGRRSPLLVRASGAAWLKSLKDPFAQLGSGASSSGEDRAWSPAPVREKPKAARRAEMLPCYGAAAAGSGPSTSGGERARLRPRSSEKARAKVAAVVKEAAAMAATSPETPFDYGAAAGSGASSSGDERLRSSSPTKRKARRQSGSGGPSSGDEGCSSPAKRTRPDLNAGDGVTQDAAPAAVKVMEPPKIDEENCRDEKGHLLFDLNEDLNMSWEG</sequence>
<dbReference type="EMBL" id="CM000882">
    <property type="protein sequence ID" value="KQJ95946.1"/>
    <property type="molecule type" value="Genomic_DNA"/>
</dbReference>
<dbReference type="AlphaFoldDB" id="I1I2M3"/>
<gene>
    <name evidence="3" type="primary">LOC100844892</name>
    <name evidence="2" type="ORF">BRADI_3g19875v3</name>
</gene>
<reference evidence="3" key="3">
    <citation type="submission" date="2018-08" db="UniProtKB">
        <authorList>
            <consortium name="EnsemblPlants"/>
        </authorList>
    </citation>
    <scope>IDENTIFICATION</scope>
    <source>
        <strain evidence="3">cv. Bd21</strain>
    </source>
</reference>
<keyword evidence="4" id="KW-1185">Reference proteome</keyword>
<dbReference type="OMA" id="HYFSCSA"/>
<reference evidence="2 3" key="1">
    <citation type="journal article" date="2010" name="Nature">
        <title>Genome sequencing and analysis of the model grass Brachypodium distachyon.</title>
        <authorList>
            <consortium name="International Brachypodium Initiative"/>
        </authorList>
    </citation>
    <scope>NUCLEOTIDE SEQUENCE [LARGE SCALE GENOMIC DNA]</scope>
    <source>
        <strain evidence="2 3">Bd21</strain>
    </source>
</reference>
<dbReference type="EnsemblPlants" id="KQJ95946">
    <property type="protein sequence ID" value="KQJ95946"/>
    <property type="gene ID" value="BRADI_3g19875v3"/>
</dbReference>
<feature type="compositionally biased region" description="Low complexity" evidence="1">
    <location>
        <begin position="161"/>
        <end position="171"/>
    </location>
</feature>
<name>I1I2M3_BRADI</name>